<sequence>MPELFPPPLGTVIAGRFELLAPLRGDAAVLTFLVKDSQTGKRRALTLFDPALATATVWAEYHRLWAAAGEAKTSGLTLPPQVPATSPEPPHVVDDPPAHRGLDRLRTQEGRIPWQRALTLGERIAAVLHDAFERTGAVHRALTPSRCTVGEGDTVEVLDFGFAEIELAGEQPEQVEYRAPEQANHKGDSRSDVFSLAAIVYELICGTCPSASPPLLSSLAYVPPAVERLLDRALAADPEQRPADLATMRAALREALGLPALSVSRPATPASPPPTASPAGANDSRLESPSTHRPEPQPVTPSPKPSPVPVSRPLANRAAPHKSVQSPRANLSRQQQATDDPPNDRTARLPPRPAQQDTTLVLSNNEEAPTERVPIFSARPSRPAEPFGERTEVFQKRLNHVPPEERTEKLPASASAPDRTEVLSPSPAGQPSPLPDRTEVLSPRPARESSPPPGRSEPRADPRLAADPRPQPRSPMEGDEERTAVMVRNRGPVIQAPPSSLEPTIGAIRVHRPNPPRQAQASQGDRPSPPSAEPSSPQMPPSNEFLRTTLLKVNLVLVLLLLVGLIVWALA</sequence>
<dbReference type="EMBL" id="JAQNDL010000003">
    <property type="protein sequence ID" value="MDC0720484.1"/>
    <property type="molecule type" value="Genomic_DNA"/>
</dbReference>
<evidence type="ECO:0000259" key="7">
    <source>
        <dbReference type="PROSITE" id="PS50011"/>
    </source>
</evidence>
<evidence type="ECO:0000256" key="5">
    <source>
        <dbReference type="SAM" id="MobiDB-lite"/>
    </source>
</evidence>
<dbReference type="PANTHER" id="PTHR44329:SF288">
    <property type="entry name" value="MITOGEN-ACTIVATED PROTEIN KINASE KINASE KINASE 20"/>
    <property type="match status" value="1"/>
</dbReference>
<dbReference type="PROSITE" id="PS50011">
    <property type="entry name" value="PROTEIN_KINASE_DOM"/>
    <property type="match status" value="1"/>
</dbReference>
<dbReference type="SMART" id="SM00220">
    <property type="entry name" value="S_TKc"/>
    <property type="match status" value="1"/>
</dbReference>
<feature type="compositionally biased region" description="Basic and acidic residues" evidence="5">
    <location>
        <begin position="284"/>
        <end position="295"/>
    </location>
</feature>
<keyword evidence="6" id="KW-1133">Transmembrane helix</keyword>
<dbReference type="Proteomes" id="UP001221686">
    <property type="component" value="Unassembled WGS sequence"/>
</dbReference>
<feature type="region of interest" description="Disordered" evidence="5">
    <location>
        <begin position="76"/>
        <end position="99"/>
    </location>
</feature>
<feature type="transmembrane region" description="Helical" evidence="6">
    <location>
        <begin position="550"/>
        <end position="570"/>
    </location>
</feature>
<dbReference type="Pfam" id="PF07714">
    <property type="entry name" value="PK_Tyr_Ser-Thr"/>
    <property type="match status" value="1"/>
</dbReference>
<dbReference type="InterPro" id="IPR011009">
    <property type="entry name" value="Kinase-like_dom_sf"/>
</dbReference>
<keyword evidence="9" id="KW-1185">Reference proteome</keyword>
<organism evidence="8 9">
    <name type="scientific">Nannocystis bainbridge</name>
    <dbReference type="NCBI Taxonomy" id="2995303"/>
    <lineage>
        <taxon>Bacteria</taxon>
        <taxon>Pseudomonadati</taxon>
        <taxon>Myxococcota</taxon>
        <taxon>Polyangia</taxon>
        <taxon>Nannocystales</taxon>
        <taxon>Nannocystaceae</taxon>
        <taxon>Nannocystis</taxon>
    </lineage>
</organism>
<dbReference type="SUPFAM" id="SSF56112">
    <property type="entry name" value="Protein kinase-like (PK-like)"/>
    <property type="match status" value="1"/>
</dbReference>
<name>A0ABT5E3N6_9BACT</name>
<dbReference type="PANTHER" id="PTHR44329">
    <property type="entry name" value="SERINE/THREONINE-PROTEIN KINASE TNNI3K-RELATED"/>
    <property type="match status" value="1"/>
</dbReference>
<dbReference type="InterPro" id="IPR001245">
    <property type="entry name" value="Ser-Thr/Tyr_kinase_cat_dom"/>
</dbReference>
<feature type="compositionally biased region" description="Pro residues" evidence="5">
    <location>
        <begin position="80"/>
        <end position="90"/>
    </location>
</feature>
<feature type="compositionally biased region" description="Basic and acidic residues" evidence="5">
    <location>
        <begin position="456"/>
        <end position="466"/>
    </location>
</feature>
<feature type="compositionally biased region" description="Polar residues" evidence="5">
    <location>
        <begin position="355"/>
        <end position="367"/>
    </location>
</feature>
<keyword evidence="4" id="KW-0067">ATP-binding</keyword>
<keyword evidence="6" id="KW-0472">Membrane</keyword>
<keyword evidence="3 8" id="KW-0418">Kinase</keyword>
<reference evidence="8 9" key="1">
    <citation type="submission" date="2022-11" db="EMBL/GenBank/DDBJ databases">
        <title>Minimal conservation of predation-associated metabolite biosynthetic gene clusters underscores biosynthetic potential of Myxococcota including descriptions for ten novel species: Archangium lansinium sp. nov., Myxococcus landrumus sp. nov., Nannocystis bai.</title>
        <authorList>
            <person name="Ahearne A."/>
            <person name="Stevens C."/>
            <person name="Dowd S."/>
        </authorList>
    </citation>
    <scope>NUCLEOTIDE SEQUENCE [LARGE SCALE GENOMIC DNA]</scope>
    <source>
        <strain evidence="8 9">BB15-2</strain>
    </source>
</reference>
<keyword evidence="2" id="KW-0547">Nucleotide-binding</keyword>
<evidence type="ECO:0000256" key="6">
    <source>
        <dbReference type="SAM" id="Phobius"/>
    </source>
</evidence>
<feature type="compositionally biased region" description="Pro residues" evidence="5">
    <location>
        <begin position="296"/>
        <end position="310"/>
    </location>
</feature>
<dbReference type="GO" id="GO:0016301">
    <property type="term" value="F:kinase activity"/>
    <property type="evidence" value="ECO:0007669"/>
    <property type="project" value="UniProtKB-KW"/>
</dbReference>
<protein>
    <submittedName>
        <fullName evidence="8">Protein kinase</fullName>
    </submittedName>
</protein>
<keyword evidence="6" id="KW-0812">Transmembrane</keyword>
<evidence type="ECO:0000256" key="3">
    <source>
        <dbReference type="ARBA" id="ARBA00022777"/>
    </source>
</evidence>
<accession>A0ABT5E3N6</accession>
<dbReference type="Gene3D" id="1.10.510.10">
    <property type="entry name" value="Transferase(Phosphotransferase) domain 1"/>
    <property type="match status" value="1"/>
</dbReference>
<evidence type="ECO:0000313" key="8">
    <source>
        <dbReference type="EMBL" id="MDC0720484.1"/>
    </source>
</evidence>
<evidence type="ECO:0000256" key="1">
    <source>
        <dbReference type="ARBA" id="ARBA00022679"/>
    </source>
</evidence>
<feature type="domain" description="Protein kinase" evidence="7">
    <location>
        <begin position="1"/>
        <end position="256"/>
    </location>
</feature>
<proteinExistence type="predicted"/>
<dbReference type="InterPro" id="IPR051681">
    <property type="entry name" value="Ser/Thr_Kinases-Pseudokinases"/>
</dbReference>
<keyword evidence="1" id="KW-0808">Transferase</keyword>
<feature type="compositionally biased region" description="Pro residues" evidence="5">
    <location>
        <begin position="527"/>
        <end position="540"/>
    </location>
</feature>
<evidence type="ECO:0000256" key="4">
    <source>
        <dbReference type="ARBA" id="ARBA00022840"/>
    </source>
</evidence>
<feature type="region of interest" description="Disordered" evidence="5">
    <location>
        <begin position="263"/>
        <end position="541"/>
    </location>
</feature>
<evidence type="ECO:0000313" key="9">
    <source>
        <dbReference type="Proteomes" id="UP001221686"/>
    </source>
</evidence>
<evidence type="ECO:0000256" key="2">
    <source>
        <dbReference type="ARBA" id="ARBA00022741"/>
    </source>
</evidence>
<dbReference type="RefSeq" id="WP_272088992.1">
    <property type="nucleotide sequence ID" value="NZ_JAQNDL010000003.1"/>
</dbReference>
<feature type="compositionally biased region" description="Polar residues" evidence="5">
    <location>
        <begin position="323"/>
        <end position="338"/>
    </location>
</feature>
<gene>
    <name evidence="8" type="ORF">POL25_26515</name>
</gene>
<dbReference type="InterPro" id="IPR000719">
    <property type="entry name" value="Prot_kinase_dom"/>
</dbReference>
<comment type="caution">
    <text evidence="8">The sequence shown here is derived from an EMBL/GenBank/DDBJ whole genome shotgun (WGS) entry which is preliminary data.</text>
</comment>